<dbReference type="Pfam" id="PF00246">
    <property type="entry name" value="Peptidase_M14"/>
    <property type="match status" value="1"/>
</dbReference>
<evidence type="ECO:0000256" key="5">
    <source>
        <dbReference type="PROSITE-ProRule" id="PRU01379"/>
    </source>
</evidence>
<name>A0A1I8JG21_9PLAT</name>
<feature type="region of interest" description="Disordered" evidence="6">
    <location>
        <begin position="419"/>
        <end position="458"/>
    </location>
</feature>
<dbReference type="Pfam" id="PF25571">
    <property type="entry name" value="TPR_CCP1_N"/>
    <property type="match status" value="2"/>
</dbReference>
<dbReference type="InterPro" id="IPR050821">
    <property type="entry name" value="Cytosolic_carboxypeptidase"/>
</dbReference>
<comment type="cofactor">
    <cofactor evidence="1">
        <name>Zn(2+)</name>
        <dbReference type="ChEBI" id="CHEBI:29105"/>
    </cofactor>
</comment>
<feature type="compositionally biased region" description="Acidic residues" evidence="6">
    <location>
        <begin position="1152"/>
        <end position="1176"/>
    </location>
</feature>
<keyword evidence="8" id="KW-1185">Reference proteome</keyword>
<feature type="region of interest" description="Disordered" evidence="6">
    <location>
        <begin position="630"/>
        <end position="649"/>
    </location>
</feature>
<dbReference type="InterPro" id="IPR011989">
    <property type="entry name" value="ARM-like"/>
</dbReference>
<comment type="catalytic activity">
    <reaction evidence="3">
        <text>C-terminal L-alpha-aminoacyl-L-glutamyl-L-glutamyl-[tubulin] + H2O = C-terminal L-alpha-aminoacyl-L-glutamyl-[tubulin] + L-glutamate</text>
        <dbReference type="Rhea" id="RHEA:63792"/>
        <dbReference type="Rhea" id="RHEA-COMP:16435"/>
        <dbReference type="Rhea" id="RHEA-COMP:16436"/>
        <dbReference type="ChEBI" id="CHEBI:15377"/>
        <dbReference type="ChEBI" id="CHEBI:29985"/>
        <dbReference type="ChEBI" id="CHEBI:149555"/>
        <dbReference type="ChEBI" id="CHEBI:149556"/>
        <dbReference type="EC" id="3.4.17.24"/>
    </reaction>
    <physiologicalReaction direction="left-to-right" evidence="3">
        <dbReference type="Rhea" id="RHEA:63793"/>
    </physiologicalReaction>
</comment>
<evidence type="ECO:0000256" key="1">
    <source>
        <dbReference type="ARBA" id="ARBA00001947"/>
    </source>
</evidence>
<dbReference type="PANTHER" id="PTHR12756:SF11">
    <property type="entry name" value="CYTOSOLIC CARBOXYPEPTIDASE 1"/>
    <property type="match status" value="1"/>
</dbReference>
<dbReference type="Gene3D" id="1.25.10.10">
    <property type="entry name" value="Leucine-rich Repeat Variant"/>
    <property type="match status" value="1"/>
</dbReference>
<feature type="region of interest" description="Disordered" evidence="6">
    <location>
        <begin position="1106"/>
        <end position="1205"/>
    </location>
</feature>
<evidence type="ECO:0000256" key="3">
    <source>
        <dbReference type="ARBA" id="ARBA00024524"/>
    </source>
</evidence>
<dbReference type="InterPro" id="IPR000834">
    <property type="entry name" value="Peptidase_M14"/>
</dbReference>
<evidence type="ECO:0000256" key="6">
    <source>
        <dbReference type="SAM" id="MobiDB-lite"/>
    </source>
</evidence>
<evidence type="ECO:0000256" key="2">
    <source>
        <dbReference type="ARBA" id="ARBA00005988"/>
    </source>
</evidence>
<organism evidence="8 9">
    <name type="scientific">Macrostomum lignano</name>
    <dbReference type="NCBI Taxonomy" id="282301"/>
    <lineage>
        <taxon>Eukaryota</taxon>
        <taxon>Metazoa</taxon>
        <taxon>Spiralia</taxon>
        <taxon>Lophotrochozoa</taxon>
        <taxon>Platyhelminthes</taxon>
        <taxon>Rhabditophora</taxon>
        <taxon>Macrostomorpha</taxon>
        <taxon>Macrostomida</taxon>
        <taxon>Macrostomidae</taxon>
        <taxon>Macrostomum</taxon>
    </lineage>
</organism>
<feature type="compositionally biased region" description="Low complexity" evidence="6">
    <location>
        <begin position="236"/>
        <end position="246"/>
    </location>
</feature>
<dbReference type="PROSITE" id="PS52035">
    <property type="entry name" value="PEPTIDASE_M14"/>
    <property type="match status" value="1"/>
</dbReference>
<feature type="domain" description="Peptidase M14" evidence="7">
    <location>
        <begin position="790"/>
        <end position="1103"/>
    </location>
</feature>
<dbReference type="Proteomes" id="UP000095280">
    <property type="component" value="Unplaced"/>
</dbReference>
<accession>A0A1I8JG21</accession>
<dbReference type="GO" id="GO:0004181">
    <property type="term" value="F:metallocarboxypeptidase activity"/>
    <property type="evidence" value="ECO:0007669"/>
    <property type="project" value="InterPro"/>
</dbReference>
<feature type="compositionally biased region" description="Low complexity" evidence="6">
    <location>
        <begin position="1142"/>
        <end position="1151"/>
    </location>
</feature>
<evidence type="ECO:0000259" key="7">
    <source>
        <dbReference type="PROSITE" id="PS52035"/>
    </source>
</evidence>
<feature type="compositionally biased region" description="Low complexity" evidence="6">
    <location>
        <begin position="1119"/>
        <end position="1129"/>
    </location>
</feature>
<comment type="similarity">
    <text evidence="2 5">Belongs to the peptidase M14 family.</text>
</comment>
<dbReference type="InterPro" id="IPR016024">
    <property type="entry name" value="ARM-type_fold"/>
</dbReference>
<proteinExistence type="inferred from homology"/>
<evidence type="ECO:0000256" key="4">
    <source>
        <dbReference type="ARBA" id="ARBA00026108"/>
    </source>
</evidence>
<dbReference type="SUPFAM" id="SSF48371">
    <property type="entry name" value="ARM repeat"/>
    <property type="match status" value="1"/>
</dbReference>
<evidence type="ECO:0000313" key="8">
    <source>
        <dbReference type="Proteomes" id="UP000095280"/>
    </source>
</evidence>
<sequence length="1236" mass="132328">MKTFSCSLKYRQKILKNSKLFTMDLGKVTTHFDALVKFHKTTSQFKTKAEEVAHVRGVVSKLQQALQAREKLHRDSLLRKANYAQSLVLTLQTVSDREVHLATASCILELLGQTKSGQRARIFVKLGGTQAVCQAIASEWRSPTPNEALLLQLHLVLAKLAPKDKRLATKARLCQCAPVVLSLLRHGLSTRGAESLLRLLRAYALSRQSSTSLGRHGAVQLLLRLLSESHRGVGSASTGASAAAAGRRQPLPGGPARRAAEALSQLTRARANASRAITGGAAATLVELLNASAVTTAAASASARQRQQQQRTYLLRAIVHTLRNVTASKAGRAAFHSAGGPASLYRLCLAGPASSAGELLNAGACIILRQSAPRACLPAPSLLSPYTPALLQLLVSSTSSAAAAVAVASDDSADAAAGAAAAAVNSDEDESSDDADVQKQQQPSDEFADDAAVGGADPRSAEELRVAYGHLEPELSDCCTCCPASTASLTPSPSLPSLDGLALGQPTEPASATEIGGRLSVSATSALLAPAAAQSFARSRSIGGWPEPSPATTSAASAPAAAAVRSVAELAITAGPELVSVSPPPHREPCDTRRSECAMELMLDDARRWIDPSDVLNRVVYDLDAIVAEQHQQHQPPPPASDEKLSPIGSGSVDHLTFESRFESGNLRRAIQIREREYDLLLCPDIGHRGQTQWFYFRLANVQPGAAYRFNVINCEKPNSQFNCGMRPLMYSSREAQLGRPHWLRVGTRVCYYRNHYQRAKQAGTKPYYTASFSIAFRHSGDICYLAYYVPYTYSRLMADLRDWRLVASRDASIAYHQQWLCQSLGGNRLPLLTVTAASASEEPRQQRPCVFISGRVHPGEANASWVVRGLVAHLLSPAVRTLRSRFVFKIAPMLNPDGVINGNHRCSLAVVDLNRTWLAPNATANPEIYHTKGLMSYLCSSGRRPVVYIDCHGHSRHNNVFMFGCSPSLSWLPDDRDNPGWLAAEPPANDNEARRDDNGVRPVSGGPGGGVWIEDPGYRELPRLLAQMAPAFAWRNCNFKVDRSKESTARVVAWRHLGILRAYTLEASYSCCDQGPYRGCHLGTRELEEMGARLGEAILRWAQGEAPGADPPLAQQPASAASSAAAGSGRAGRSRKVFRPSGAGAAAISASDDDDGDDDDDDAGEEEEDTDDNGEESAAAGERGGDVDPNSNASAVDAGPGGSGDCIIEDESVLLCCRSSFVREPEGENCSASVL</sequence>
<dbReference type="GO" id="GO:0008270">
    <property type="term" value="F:zinc ion binding"/>
    <property type="evidence" value="ECO:0007669"/>
    <property type="project" value="InterPro"/>
</dbReference>
<dbReference type="InterPro" id="IPR040626">
    <property type="entry name" value="Pepdidase_M14_N"/>
</dbReference>
<dbReference type="Pfam" id="PF18027">
    <property type="entry name" value="Pepdidase_M14_N"/>
    <property type="match status" value="1"/>
</dbReference>
<evidence type="ECO:0000313" key="9">
    <source>
        <dbReference type="WBParaSite" id="maker-uti_cns_0047334-snap-gene-0.5-mRNA-1"/>
    </source>
</evidence>
<dbReference type="SUPFAM" id="SSF53187">
    <property type="entry name" value="Zn-dependent exopeptidases"/>
    <property type="match status" value="1"/>
</dbReference>
<protein>
    <recommendedName>
        <fullName evidence="4">tubulin-glutamate carboxypeptidase</fullName>
        <ecNumber evidence="4">3.4.17.24</ecNumber>
    </recommendedName>
</protein>
<dbReference type="Gene3D" id="2.60.40.3120">
    <property type="match status" value="1"/>
</dbReference>
<dbReference type="GO" id="GO:0006508">
    <property type="term" value="P:proteolysis"/>
    <property type="evidence" value="ECO:0007669"/>
    <property type="project" value="InterPro"/>
</dbReference>
<dbReference type="WBParaSite" id="maker-uti_cns_0047334-snap-gene-0.5-mRNA-1">
    <property type="protein sequence ID" value="maker-uti_cns_0047334-snap-gene-0.5-mRNA-1"/>
    <property type="gene ID" value="maker-uti_cns_0047334-snap-gene-0.5"/>
</dbReference>
<reference evidence="9" key="1">
    <citation type="submission" date="2016-11" db="UniProtKB">
        <authorList>
            <consortium name="WormBaseParasite"/>
        </authorList>
    </citation>
    <scope>IDENTIFICATION</scope>
</reference>
<dbReference type="EC" id="3.4.17.24" evidence="4"/>
<feature type="region of interest" description="Disordered" evidence="6">
    <location>
        <begin position="981"/>
        <end position="1009"/>
    </location>
</feature>
<feature type="compositionally biased region" description="Acidic residues" evidence="6">
    <location>
        <begin position="426"/>
        <end position="435"/>
    </location>
</feature>
<dbReference type="PANTHER" id="PTHR12756">
    <property type="entry name" value="CYTOSOLIC CARBOXYPEPTIDASE"/>
    <property type="match status" value="1"/>
</dbReference>
<feature type="active site" description="Proton donor/acceptor" evidence="5">
    <location>
        <position position="1067"/>
    </location>
</feature>
<feature type="region of interest" description="Disordered" evidence="6">
    <location>
        <begin position="236"/>
        <end position="256"/>
    </location>
</feature>
<dbReference type="Gene3D" id="3.40.630.10">
    <property type="entry name" value="Zn peptidases"/>
    <property type="match status" value="1"/>
</dbReference>
<dbReference type="AlphaFoldDB" id="A0A1I8JG21"/>